<accession>A0A095SH80</accession>
<comment type="caution">
    <text evidence="6">The sequence shown here is derived from an EMBL/GenBank/DDBJ whole genome shotgun (WGS) entry which is preliminary data.</text>
</comment>
<dbReference type="GO" id="GO:0016020">
    <property type="term" value="C:membrane"/>
    <property type="evidence" value="ECO:0007669"/>
    <property type="project" value="UniProtKB-SubCell"/>
</dbReference>
<protein>
    <submittedName>
        <fullName evidence="6">Secretion protein</fullName>
    </submittedName>
</protein>
<evidence type="ECO:0000256" key="3">
    <source>
        <dbReference type="ARBA" id="ARBA00022692"/>
    </source>
</evidence>
<keyword evidence="3" id="KW-0812">Transmembrane</keyword>
<evidence type="ECO:0000313" key="6">
    <source>
        <dbReference type="EMBL" id="KGD63699.1"/>
    </source>
</evidence>
<dbReference type="PANTHER" id="PTHR30093:SF44">
    <property type="entry name" value="TYPE II SECRETION SYSTEM CORE PROTEIN G"/>
    <property type="match status" value="1"/>
</dbReference>
<keyword evidence="2" id="KW-0488">Methylation</keyword>
<dbReference type="InterPro" id="IPR000983">
    <property type="entry name" value="Bac_GSPG_pilin"/>
</dbReference>
<reference evidence="6 7" key="1">
    <citation type="submission" date="2012-09" db="EMBL/GenBank/DDBJ databases">
        <title>Genome Sequence of alkane-degrading Bacterium Alcanivorax sp. 19-m-6.</title>
        <authorList>
            <person name="Lai Q."/>
            <person name="Shao Z."/>
        </authorList>
    </citation>
    <scope>NUCLEOTIDE SEQUENCE [LARGE SCALE GENOMIC DNA]</scope>
    <source>
        <strain evidence="6 7">19-m-6</strain>
    </source>
</reference>
<evidence type="ECO:0000256" key="4">
    <source>
        <dbReference type="ARBA" id="ARBA00022989"/>
    </source>
</evidence>
<sequence length="144" mass="15903">MMNMRKSKAFTLIELLIVIAIISVLAAISFPSYVAYMERTHRLDTQSSMLDLASSLEIYRSQNLSYQGAKVSDLAPSLANNQFYTIVLSPDPLPAGSQDYEITATPKSTERMKGTGAMKLNSNGESCWDETSDTSCTYGTHSWN</sequence>
<keyword evidence="4" id="KW-1133">Transmembrane helix</keyword>
<dbReference type="eggNOG" id="COG4968">
    <property type="taxonomic scope" value="Bacteria"/>
</dbReference>
<dbReference type="RefSeq" id="WP_052041652.1">
    <property type="nucleotide sequence ID" value="NZ_ARXV01000015.1"/>
</dbReference>
<dbReference type="PANTHER" id="PTHR30093">
    <property type="entry name" value="GENERAL SECRETION PATHWAY PROTEIN G"/>
    <property type="match status" value="1"/>
</dbReference>
<comment type="subcellular location">
    <subcellularLocation>
        <location evidence="1">Membrane</location>
        <topology evidence="1">Single-pass membrane protein</topology>
    </subcellularLocation>
</comment>
<keyword evidence="5" id="KW-0472">Membrane</keyword>
<evidence type="ECO:0000313" key="7">
    <source>
        <dbReference type="Proteomes" id="UP000029444"/>
    </source>
</evidence>
<dbReference type="STRING" id="1177154.Y5S_03122"/>
<proteinExistence type="predicted"/>
<dbReference type="InterPro" id="IPR012902">
    <property type="entry name" value="N_methyl_site"/>
</dbReference>
<keyword evidence="7" id="KW-1185">Reference proteome</keyword>
<dbReference type="Gene3D" id="3.30.700.10">
    <property type="entry name" value="Glycoprotein, Type 4 Pilin"/>
    <property type="match status" value="1"/>
</dbReference>
<dbReference type="InterPro" id="IPR045584">
    <property type="entry name" value="Pilin-like"/>
</dbReference>
<gene>
    <name evidence="6" type="ORF">Y5S_03122</name>
</gene>
<dbReference type="Pfam" id="PF16732">
    <property type="entry name" value="ComP_DUS"/>
    <property type="match status" value="1"/>
</dbReference>
<evidence type="ECO:0000256" key="1">
    <source>
        <dbReference type="ARBA" id="ARBA00004167"/>
    </source>
</evidence>
<name>A0A095SH80_9GAMM</name>
<dbReference type="PRINTS" id="PR00813">
    <property type="entry name" value="BCTERIALGSPG"/>
</dbReference>
<organism evidence="6 7">
    <name type="scientific">Alcanivorax nanhaiticus</name>
    <dbReference type="NCBI Taxonomy" id="1177154"/>
    <lineage>
        <taxon>Bacteria</taxon>
        <taxon>Pseudomonadati</taxon>
        <taxon>Pseudomonadota</taxon>
        <taxon>Gammaproteobacteria</taxon>
        <taxon>Oceanospirillales</taxon>
        <taxon>Alcanivoracaceae</taxon>
        <taxon>Alcanivorax</taxon>
    </lineage>
</organism>
<dbReference type="AlphaFoldDB" id="A0A095SH80"/>
<dbReference type="GO" id="GO:0043683">
    <property type="term" value="P:type IV pilus assembly"/>
    <property type="evidence" value="ECO:0007669"/>
    <property type="project" value="InterPro"/>
</dbReference>
<dbReference type="Proteomes" id="UP000029444">
    <property type="component" value="Unassembled WGS sequence"/>
</dbReference>
<dbReference type="NCBIfam" id="TIGR02532">
    <property type="entry name" value="IV_pilin_GFxxxE"/>
    <property type="match status" value="1"/>
</dbReference>
<dbReference type="SUPFAM" id="SSF54523">
    <property type="entry name" value="Pili subunits"/>
    <property type="match status" value="1"/>
</dbReference>
<dbReference type="GO" id="GO:0015628">
    <property type="term" value="P:protein secretion by the type II secretion system"/>
    <property type="evidence" value="ECO:0007669"/>
    <property type="project" value="InterPro"/>
</dbReference>
<evidence type="ECO:0000256" key="2">
    <source>
        <dbReference type="ARBA" id="ARBA00022481"/>
    </source>
</evidence>
<dbReference type="Pfam" id="PF07963">
    <property type="entry name" value="N_methyl"/>
    <property type="match status" value="1"/>
</dbReference>
<dbReference type="InterPro" id="IPR031982">
    <property type="entry name" value="PilE-like"/>
</dbReference>
<dbReference type="EMBL" id="ARXV01000015">
    <property type="protein sequence ID" value="KGD63699.1"/>
    <property type="molecule type" value="Genomic_DNA"/>
</dbReference>
<dbReference type="GO" id="GO:0015627">
    <property type="term" value="C:type II protein secretion system complex"/>
    <property type="evidence" value="ECO:0007669"/>
    <property type="project" value="InterPro"/>
</dbReference>
<evidence type="ECO:0000256" key="5">
    <source>
        <dbReference type="ARBA" id="ARBA00023136"/>
    </source>
</evidence>